<sequence length="309" mass="35462">MYWYHVAQTAQIEVNPAREETRALRRKLNDLLNENKNPESENEQQSPSKKQELMGTSSQLQRNIKLVKQLGQKYLLTSLLWMHDPITTFKTPLDDEYDPLFRFENTDKKVQARQKQFIEKIGWRMNKKGNLYFSLWDVEILHVNYCGKFDINKVFLNPLLKVVISCIVQGPGSIFSTRKGTPYDGAQSTETLNVQWGLQHTTPGMIASAAVLWLNKNKIKASMHAHNFPWDKVPFPNTKSGLGGQLDNEDRSEEMQEVMGALKENTEKLPLDNEEQDDRGINGEDVPVWQYGNNDFEFGVGGSQREGKV</sequence>
<dbReference type="EMBL" id="GL945474">
    <property type="protein sequence ID" value="EGO04637.1"/>
    <property type="molecule type" value="Genomic_DNA"/>
</dbReference>
<keyword evidence="3" id="KW-1185">Reference proteome</keyword>
<dbReference type="Proteomes" id="UP000008063">
    <property type="component" value="Unassembled WGS sequence"/>
</dbReference>
<dbReference type="AlphaFoldDB" id="F8PI59"/>
<dbReference type="OrthoDB" id="2650093at2759"/>
<accession>F8PI59</accession>
<evidence type="ECO:0000313" key="2">
    <source>
        <dbReference type="EMBL" id="EGO04637.1"/>
    </source>
</evidence>
<dbReference type="InParanoid" id="F8PI59"/>
<feature type="compositionally biased region" description="Polar residues" evidence="1">
    <location>
        <begin position="43"/>
        <end position="55"/>
    </location>
</feature>
<evidence type="ECO:0000313" key="3">
    <source>
        <dbReference type="Proteomes" id="UP000008063"/>
    </source>
</evidence>
<proteinExistence type="predicted"/>
<feature type="region of interest" description="Disordered" evidence="1">
    <location>
        <begin position="31"/>
        <end position="55"/>
    </location>
</feature>
<name>F8PI59_SERL3</name>
<gene>
    <name evidence="2" type="ORF">SERLA73DRAFT_149062</name>
</gene>
<organism evidence="3">
    <name type="scientific">Serpula lacrymans var. lacrymans (strain S7.3)</name>
    <name type="common">Dry rot fungus</name>
    <dbReference type="NCBI Taxonomy" id="936435"/>
    <lineage>
        <taxon>Eukaryota</taxon>
        <taxon>Fungi</taxon>
        <taxon>Dikarya</taxon>
        <taxon>Basidiomycota</taxon>
        <taxon>Agaricomycotina</taxon>
        <taxon>Agaricomycetes</taxon>
        <taxon>Agaricomycetidae</taxon>
        <taxon>Boletales</taxon>
        <taxon>Coniophorineae</taxon>
        <taxon>Serpulaceae</taxon>
        <taxon>Serpula</taxon>
    </lineage>
</organism>
<protein>
    <submittedName>
        <fullName evidence="2">Uncharacterized protein</fullName>
    </submittedName>
</protein>
<reference evidence="3" key="1">
    <citation type="journal article" date="2011" name="Science">
        <title>The plant cell wall-decomposing machinery underlies the functional diversity of forest fungi.</title>
        <authorList>
            <person name="Eastwood D.C."/>
            <person name="Floudas D."/>
            <person name="Binder M."/>
            <person name="Majcherczyk A."/>
            <person name="Schneider P."/>
            <person name="Aerts A."/>
            <person name="Asiegbu F.O."/>
            <person name="Baker S.E."/>
            <person name="Barry K."/>
            <person name="Bendiksby M."/>
            <person name="Blumentritt M."/>
            <person name="Coutinho P.M."/>
            <person name="Cullen D."/>
            <person name="de Vries R.P."/>
            <person name="Gathman A."/>
            <person name="Goodell B."/>
            <person name="Henrissat B."/>
            <person name="Ihrmark K."/>
            <person name="Kauserud H."/>
            <person name="Kohler A."/>
            <person name="LaButti K."/>
            <person name="Lapidus A."/>
            <person name="Lavin J.L."/>
            <person name="Lee Y.-H."/>
            <person name="Lindquist E."/>
            <person name="Lilly W."/>
            <person name="Lucas S."/>
            <person name="Morin E."/>
            <person name="Murat C."/>
            <person name="Oguiza J.A."/>
            <person name="Park J."/>
            <person name="Pisabarro A.G."/>
            <person name="Riley R."/>
            <person name="Rosling A."/>
            <person name="Salamov A."/>
            <person name="Schmidt O."/>
            <person name="Schmutz J."/>
            <person name="Skrede I."/>
            <person name="Stenlid J."/>
            <person name="Wiebenga A."/>
            <person name="Xie X."/>
            <person name="Kuees U."/>
            <person name="Hibbett D.S."/>
            <person name="Hoffmeister D."/>
            <person name="Hoegberg N."/>
            <person name="Martin F."/>
            <person name="Grigoriev I.V."/>
            <person name="Watkinson S.C."/>
        </authorList>
    </citation>
    <scope>NUCLEOTIDE SEQUENCE [LARGE SCALE GENOMIC DNA]</scope>
    <source>
        <strain evidence="3">strain S7.3</strain>
    </source>
</reference>
<dbReference type="STRING" id="936435.F8PI59"/>
<dbReference type="HOGENOM" id="CLU_1054349_0_0_1"/>
<evidence type="ECO:0000256" key="1">
    <source>
        <dbReference type="SAM" id="MobiDB-lite"/>
    </source>
</evidence>